<evidence type="ECO:0000256" key="3">
    <source>
        <dbReference type="ARBA" id="ARBA00022485"/>
    </source>
</evidence>
<gene>
    <name evidence="16" type="primary">LOC106809551</name>
    <name evidence="13" type="synonym">NTH1</name>
</gene>
<evidence type="ECO:0000256" key="13">
    <source>
        <dbReference type="HAMAP-Rule" id="MF_03183"/>
    </source>
</evidence>
<dbReference type="SMART" id="SM00478">
    <property type="entry name" value="ENDO3c"/>
    <property type="match status" value="1"/>
</dbReference>
<keyword evidence="13" id="KW-0496">Mitochondrion</keyword>
<reference evidence="16" key="1">
    <citation type="submission" date="2025-08" db="UniProtKB">
        <authorList>
            <consortium name="RefSeq"/>
        </authorList>
    </citation>
    <scope>IDENTIFICATION</scope>
</reference>
<evidence type="ECO:0000256" key="5">
    <source>
        <dbReference type="ARBA" id="ARBA00022763"/>
    </source>
</evidence>
<dbReference type="PANTHER" id="PTHR43286:SF1">
    <property type="entry name" value="ENDONUCLEASE III-LIKE PROTEIN 1"/>
    <property type="match status" value="1"/>
</dbReference>
<evidence type="ECO:0000256" key="11">
    <source>
        <dbReference type="ARBA" id="ARBA00023295"/>
    </source>
</evidence>
<comment type="caution">
    <text evidence="13">Lacks conserved residue(s) required for the propagation of feature annotation.</text>
</comment>
<dbReference type="Gene3D" id="1.10.1670.10">
    <property type="entry name" value="Helix-hairpin-Helix base-excision DNA repair enzymes (C-terminal)"/>
    <property type="match status" value="1"/>
</dbReference>
<dbReference type="CDD" id="cd00056">
    <property type="entry name" value="ENDO3c"/>
    <property type="match status" value="1"/>
</dbReference>
<keyword evidence="7" id="KW-0408">Iron</keyword>
<keyword evidence="9 13" id="KW-0234">DNA repair</keyword>
<dbReference type="InterPro" id="IPR004036">
    <property type="entry name" value="Endonuclease-III-like_CS2"/>
</dbReference>
<dbReference type="PROSITE" id="PS01155">
    <property type="entry name" value="ENDONUCLEASE_III_2"/>
    <property type="match status" value="1"/>
</dbReference>
<dbReference type="InterPro" id="IPR011257">
    <property type="entry name" value="DNA_glycosylase"/>
</dbReference>
<dbReference type="InterPro" id="IPR000445">
    <property type="entry name" value="HhH_motif"/>
</dbReference>
<dbReference type="RefSeq" id="XP_014668158.1">
    <property type="nucleotide sequence ID" value="XM_014812672.1"/>
</dbReference>
<keyword evidence="4" id="KW-0479">Metal-binding</keyword>
<dbReference type="PROSITE" id="PS00764">
    <property type="entry name" value="ENDONUCLEASE_III_1"/>
    <property type="match status" value="1"/>
</dbReference>
<dbReference type="PANTHER" id="PTHR43286">
    <property type="entry name" value="ENDONUCLEASE III-LIKE PROTEIN 1"/>
    <property type="match status" value="1"/>
</dbReference>
<evidence type="ECO:0000256" key="6">
    <source>
        <dbReference type="ARBA" id="ARBA00022801"/>
    </source>
</evidence>
<sequence>MKGIIFNLYKMSLKSPYFTPRVTRSTTTRKKKTNAMPVVQQEMHQMLPDDHHHVTKSQLETLPKRIRKRMHLKVEATSETLIEFESKTGKKPKLYNYKTSQKIKMEPMLPENEMVASTGISSASNANQVTRITVTELPQTRVKHEKCKQWHPANWQQQLANMREMRKNRDAPVDSMGAEALPDKFAPPEVFRYQVLVSLMLSSQTKDGVTAAAMRRLKVHGLTIDNIIQTPDKRLGELIYPVGFWKKKIMYIKDTAMVLKEEYNTDIPSSVEQLCKLPGVGPKMAYLVMHIAWGQTVGIGVDTHVHRISNRLGWVSKPTTRPEATRKALEDWLPREMWDDVNLLMVGFGQQTCCPVNPKCATCLNRDICPYGKKQCKVIKSENNGSFFDDDASPRQME</sequence>
<keyword evidence="5 13" id="KW-0227">DNA damage</keyword>
<name>A0ABM1E7I7_PRICU</name>
<proteinExistence type="inferred from homology"/>
<feature type="domain" description="HhH-GPD" evidence="14">
    <location>
        <begin position="201"/>
        <end position="351"/>
    </location>
</feature>
<evidence type="ECO:0000259" key="14">
    <source>
        <dbReference type="SMART" id="SM00478"/>
    </source>
</evidence>
<evidence type="ECO:0000313" key="15">
    <source>
        <dbReference type="Proteomes" id="UP000695022"/>
    </source>
</evidence>
<dbReference type="Pfam" id="PF00730">
    <property type="entry name" value="HhH-GPD"/>
    <property type="match status" value="1"/>
</dbReference>
<dbReference type="EC" id="3.2.2.-" evidence="13"/>
<evidence type="ECO:0000256" key="9">
    <source>
        <dbReference type="ARBA" id="ARBA00023204"/>
    </source>
</evidence>
<evidence type="ECO:0000256" key="12">
    <source>
        <dbReference type="ARBA" id="ARBA00044632"/>
    </source>
</evidence>
<dbReference type="HAMAP" id="MF_03183">
    <property type="entry name" value="Endonuclease_III_Nth"/>
    <property type="match status" value="1"/>
</dbReference>
<dbReference type="InterPro" id="IPR004035">
    <property type="entry name" value="Endouclease-III_FeS-bd_BS"/>
</dbReference>
<evidence type="ECO:0000313" key="16">
    <source>
        <dbReference type="RefSeq" id="XP_014668158.1"/>
    </source>
</evidence>
<dbReference type="Gene3D" id="1.10.340.30">
    <property type="entry name" value="Hypothetical protein, domain 2"/>
    <property type="match status" value="1"/>
</dbReference>
<keyword evidence="13" id="KW-0539">Nucleus</keyword>
<dbReference type="InterPro" id="IPR030841">
    <property type="entry name" value="NTH1"/>
</dbReference>
<comment type="function">
    <text evidence="13">Bifunctional DNA N-glycosylase with associated apurinic/apyrimidinic (AP) lyase function that catalyzes the first step in base excision repair (BER), the primary repair pathway for the repair of oxidative DNA damage. The DNA N-glycosylase activity releases the damaged DNA base from DNA by cleaving the N-glycosidic bond, leaving an AP site. The AP lyase activity cleaves the phosphodiester bond 3' to the AP site by a beta-elimination. Primarily recognizes and repairs oxidative base damage of pyrimidines.</text>
</comment>
<keyword evidence="8" id="KW-0411">Iron-sulfur</keyword>
<comment type="subcellular location">
    <subcellularLocation>
        <location evidence="13">Nucleus</location>
    </subcellularLocation>
    <subcellularLocation>
        <location evidence="13">Mitochondrion</location>
    </subcellularLocation>
</comment>
<keyword evidence="10 13" id="KW-0456">Lyase</keyword>
<dbReference type="Pfam" id="PF00633">
    <property type="entry name" value="HHH"/>
    <property type="match status" value="1"/>
</dbReference>
<evidence type="ECO:0000256" key="7">
    <source>
        <dbReference type="ARBA" id="ARBA00023004"/>
    </source>
</evidence>
<dbReference type="GeneID" id="106809551"/>
<dbReference type="InterPro" id="IPR023170">
    <property type="entry name" value="HhH_base_excis_C"/>
</dbReference>
<evidence type="ECO:0000256" key="4">
    <source>
        <dbReference type="ARBA" id="ARBA00022723"/>
    </source>
</evidence>
<keyword evidence="11 13" id="KW-0326">Glycosidase</keyword>
<dbReference type="Proteomes" id="UP000695022">
    <property type="component" value="Unplaced"/>
</dbReference>
<comment type="catalytic activity">
    <reaction evidence="12 13">
        <text>2'-deoxyribonucleotide-(2'-deoxyribose 5'-phosphate)-2'-deoxyribonucleotide-DNA = a 3'-end 2'-deoxyribonucleotide-(2,3-dehydro-2,3-deoxyribose 5'-phosphate)-DNA + a 5'-end 5'-phospho-2'-deoxyribonucleoside-DNA + H(+)</text>
        <dbReference type="Rhea" id="RHEA:66592"/>
        <dbReference type="Rhea" id="RHEA-COMP:13180"/>
        <dbReference type="Rhea" id="RHEA-COMP:16897"/>
        <dbReference type="Rhea" id="RHEA-COMP:17067"/>
        <dbReference type="ChEBI" id="CHEBI:15378"/>
        <dbReference type="ChEBI" id="CHEBI:136412"/>
        <dbReference type="ChEBI" id="CHEBI:157695"/>
        <dbReference type="ChEBI" id="CHEBI:167181"/>
        <dbReference type="EC" id="4.2.99.18"/>
    </reaction>
</comment>
<organism evidence="15 16">
    <name type="scientific">Priapulus caudatus</name>
    <name type="common">Priapulid worm</name>
    <dbReference type="NCBI Taxonomy" id="37621"/>
    <lineage>
        <taxon>Eukaryota</taxon>
        <taxon>Metazoa</taxon>
        <taxon>Ecdysozoa</taxon>
        <taxon>Scalidophora</taxon>
        <taxon>Priapulida</taxon>
        <taxon>Priapulimorpha</taxon>
        <taxon>Priapulimorphida</taxon>
        <taxon>Priapulidae</taxon>
        <taxon>Priapulus</taxon>
    </lineage>
</organism>
<comment type="similarity">
    <text evidence="2 13">Belongs to the Nth/MutY family.</text>
</comment>
<keyword evidence="6 13" id="KW-0378">Hydrolase</keyword>
<evidence type="ECO:0000256" key="2">
    <source>
        <dbReference type="ARBA" id="ARBA00008343"/>
    </source>
</evidence>
<evidence type="ECO:0000256" key="1">
    <source>
        <dbReference type="ARBA" id="ARBA00001966"/>
    </source>
</evidence>
<keyword evidence="3" id="KW-0004">4Fe-4S</keyword>
<evidence type="ECO:0000256" key="8">
    <source>
        <dbReference type="ARBA" id="ARBA00023014"/>
    </source>
</evidence>
<keyword evidence="15" id="KW-1185">Reference proteome</keyword>
<dbReference type="EC" id="4.2.99.18" evidence="13"/>
<comment type="cofactor">
    <cofactor evidence="1">
        <name>[4Fe-4S] cluster</name>
        <dbReference type="ChEBI" id="CHEBI:49883"/>
    </cofactor>
</comment>
<protein>
    <recommendedName>
        <fullName evidence="13">Endonuclease III homolog</fullName>
        <ecNumber evidence="13">3.2.2.-</ecNumber>
        <ecNumber evidence="13">4.2.99.18</ecNumber>
    </recommendedName>
    <alternativeName>
        <fullName evidence="13">Bifunctional DNA N-glycosylase/DNA-(apurinic or apyrimidinic site) lyase</fullName>
        <shortName evidence="13">DNA glycosylase/AP lyase</shortName>
    </alternativeName>
</protein>
<accession>A0ABM1E7I7</accession>
<evidence type="ECO:0000256" key="10">
    <source>
        <dbReference type="ARBA" id="ARBA00023239"/>
    </source>
</evidence>
<dbReference type="SUPFAM" id="SSF48150">
    <property type="entry name" value="DNA-glycosylase"/>
    <property type="match status" value="1"/>
</dbReference>
<dbReference type="InterPro" id="IPR003265">
    <property type="entry name" value="HhH-GPD_domain"/>
</dbReference>